<accession>A0A7G9Y6X4</accession>
<evidence type="ECO:0000313" key="1">
    <source>
        <dbReference type="EMBL" id="QNO43758.1"/>
    </source>
</evidence>
<gene>
    <name evidence="1" type="ORF">ALLGJMBF_00010</name>
</gene>
<dbReference type="EMBL" id="MT630860">
    <property type="protein sequence ID" value="QNO43758.1"/>
    <property type="molecule type" value="Genomic_DNA"/>
</dbReference>
<organism evidence="1">
    <name type="scientific">Candidatus Methanogaster sp. ANME-2c ERB4</name>
    <dbReference type="NCBI Taxonomy" id="2759911"/>
    <lineage>
        <taxon>Archaea</taxon>
        <taxon>Methanobacteriati</taxon>
        <taxon>Methanobacteriota</taxon>
        <taxon>Stenosarchaea group</taxon>
        <taxon>Methanomicrobia</taxon>
        <taxon>Methanosarcinales</taxon>
        <taxon>ANME-2 cluster</taxon>
        <taxon>Candidatus Methanogasteraceae</taxon>
        <taxon>Candidatus Methanogaster</taxon>
    </lineage>
</organism>
<dbReference type="AlphaFoldDB" id="A0A7G9Y6X4"/>
<reference evidence="1" key="1">
    <citation type="submission" date="2020-06" db="EMBL/GenBank/DDBJ databases">
        <title>Unique genomic features of the anaerobic methanotrophic archaea.</title>
        <authorList>
            <person name="Chadwick G.L."/>
            <person name="Skennerton C.T."/>
            <person name="Laso-Perez R."/>
            <person name="Leu A.O."/>
            <person name="Speth D.R."/>
            <person name="Yu H."/>
            <person name="Morgan-Lang C."/>
            <person name="Hatzenpichler R."/>
            <person name="Goudeau D."/>
            <person name="Malmstrom R."/>
            <person name="Brazelton W.J."/>
            <person name="Woyke T."/>
            <person name="Hallam S.J."/>
            <person name="Tyson G.W."/>
            <person name="Wegener G."/>
            <person name="Boetius A."/>
            <person name="Orphan V."/>
        </authorList>
    </citation>
    <scope>NUCLEOTIDE SEQUENCE</scope>
</reference>
<sequence>MNLSRHARVLCGIFFAIIRVHPEKIKKSLHLLARYVYVSAAACRIMSAPEGCDAAVAVHVCRGIPAAGGCEPECDRGVGGGEDAIGVEVA</sequence>
<protein>
    <submittedName>
        <fullName evidence="1">Uncharacterized protein</fullName>
    </submittedName>
</protein>
<proteinExistence type="predicted"/>
<name>A0A7G9Y6X4_9EURY</name>